<organism evidence="2 3">
    <name type="scientific">Chengkuizengella axinellae</name>
    <dbReference type="NCBI Taxonomy" id="3064388"/>
    <lineage>
        <taxon>Bacteria</taxon>
        <taxon>Bacillati</taxon>
        <taxon>Bacillota</taxon>
        <taxon>Bacilli</taxon>
        <taxon>Bacillales</taxon>
        <taxon>Paenibacillaceae</taxon>
        <taxon>Chengkuizengella</taxon>
    </lineage>
</organism>
<dbReference type="RefSeq" id="WP_305991778.1">
    <property type="nucleotide sequence ID" value="NZ_JAVAMP010000003.1"/>
</dbReference>
<sequence>MFNVIAVLYIYFLPFVAIVFFTNFVSIVKKIHKGEDTFYNTFWGAILFAIIISGLFYVPLSG</sequence>
<accession>A0ABT9J0C7</accession>
<protein>
    <submittedName>
        <fullName evidence="2">Uncharacterized protein</fullName>
    </submittedName>
</protein>
<evidence type="ECO:0000313" key="2">
    <source>
        <dbReference type="EMBL" id="MDP5274470.1"/>
    </source>
</evidence>
<feature type="transmembrane region" description="Helical" evidence="1">
    <location>
        <begin position="6"/>
        <end position="25"/>
    </location>
</feature>
<feature type="transmembrane region" description="Helical" evidence="1">
    <location>
        <begin position="37"/>
        <end position="58"/>
    </location>
</feature>
<keyword evidence="1" id="KW-1133">Transmembrane helix</keyword>
<evidence type="ECO:0000256" key="1">
    <source>
        <dbReference type="SAM" id="Phobius"/>
    </source>
</evidence>
<gene>
    <name evidence="2" type="ORF">Q5Y73_10145</name>
</gene>
<dbReference type="Proteomes" id="UP001231941">
    <property type="component" value="Unassembled WGS sequence"/>
</dbReference>
<keyword evidence="3" id="KW-1185">Reference proteome</keyword>
<evidence type="ECO:0000313" key="3">
    <source>
        <dbReference type="Proteomes" id="UP001231941"/>
    </source>
</evidence>
<keyword evidence="1" id="KW-0812">Transmembrane</keyword>
<proteinExistence type="predicted"/>
<name>A0ABT9J0C7_9BACL</name>
<comment type="caution">
    <text evidence="2">The sequence shown here is derived from an EMBL/GenBank/DDBJ whole genome shotgun (WGS) entry which is preliminary data.</text>
</comment>
<reference evidence="2 3" key="1">
    <citation type="submission" date="2023-08" db="EMBL/GenBank/DDBJ databases">
        <authorList>
            <person name="Park J.-S."/>
        </authorList>
    </citation>
    <scope>NUCLEOTIDE SEQUENCE [LARGE SCALE GENOMIC DNA]</scope>
    <source>
        <strain evidence="2 3">2205SS18-9</strain>
    </source>
</reference>
<dbReference type="EMBL" id="JAVAMP010000003">
    <property type="protein sequence ID" value="MDP5274470.1"/>
    <property type="molecule type" value="Genomic_DNA"/>
</dbReference>
<keyword evidence="1" id="KW-0472">Membrane</keyword>